<keyword evidence="1" id="KW-1133">Transmembrane helix</keyword>
<dbReference type="EMBL" id="GBRH01276537">
    <property type="protein sequence ID" value="JAD21358.1"/>
    <property type="molecule type" value="Transcribed_RNA"/>
</dbReference>
<sequence length="62" mass="7473">MLIFHTLQMSFPLPVMVFLVCCFLVIRYDWPKVETDDFLMVYRNLQTNYLTLSFLQCHPINI</sequence>
<evidence type="ECO:0000313" key="2">
    <source>
        <dbReference type="EMBL" id="JAD21358.1"/>
    </source>
</evidence>
<accession>A0A0A8Y841</accession>
<dbReference type="AlphaFoldDB" id="A0A0A8Y841"/>
<reference evidence="2" key="1">
    <citation type="submission" date="2014-09" db="EMBL/GenBank/DDBJ databases">
        <authorList>
            <person name="Magalhaes I.L.F."/>
            <person name="Oliveira U."/>
            <person name="Santos F.R."/>
            <person name="Vidigal T.H.D.A."/>
            <person name="Brescovit A.D."/>
            <person name="Santos A.J."/>
        </authorList>
    </citation>
    <scope>NUCLEOTIDE SEQUENCE</scope>
    <source>
        <tissue evidence="2">Shoot tissue taken approximately 20 cm above the soil surface</tissue>
    </source>
</reference>
<keyword evidence="1" id="KW-0812">Transmembrane</keyword>
<name>A0A0A8Y841_ARUDO</name>
<keyword evidence="1" id="KW-0472">Membrane</keyword>
<protein>
    <submittedName>
        <fullName evidence="2">Uncharacterized protein</fullName>
    </submittedName>
</protein>
<organism evidence="2">
    <name type="scientific">Arundo donax</name>
    <name type="common">Giant reed</name>
    <name type="synonym">Donax arundinaceus</name>
    <dbReference type="NCBI Taxonomy" id="35708"/>
    <lineage>
        <taxon>Eukaryota</taxon>
        <taxon>Viridiplantae</taxon>
        <taxon>Streptophyta</taxon>
        <taxon>Embryophyta</taxon>
        <taxon>Tracheophyta</taxon>
        <taxon>Spermatophyta</taxon>
        <taxon>Magnoliopsida</taxon>
        <taxon>Liliopsida</taxon>
        <taxon>Poales</taxon>
        <taxon>Poaceae</taxon>
        <taxon>PACMAD clade</taxon>
        <taxon>Arundinoideae</taxon>
        <taxon>Arundineae</taxon>
        <taxon>Arundo</taxon>
    </lineage>
</organism>
<evidence type="ECO:0000256" key="1">
    <source>
        <dbReference type="SAM" id="Phobius"/>
    </source>
</evidence>
<proteinExistence type="predicted"/>
<reference evidence="2" key="2">
    <citation type="journal article" date="2015" name="Data Brief">
        <title>Shoot transcriptome of the giant reed, Arundo donax.</title>
        <authorList>
            <person name="Barrero R.A."/>
            <person name="Guerrero F.D."/>
            <person name="Moolhuijzen P."/>
            <person name="Goolsby J.A."/>
            <person name="Tidwell J."/>
            <person name="Bellgard S.E."/>
            <person name="Bellgard M.I."/>
        </authorList>
    </citation>
    <scope>NUCLEOTIDE SEQUENCE</scope>
    <source>
        <tissue evidence="2">Shoot tissue taken approximately 20 cm above the soil surface</tissue>
    </source>
</reference>
<feature type="transmembrane region" description="Helical" evidence="1">
    <location>
        <begin position="6"/>
        <end position="26"/>
    </location>
</feature>